<dbReference type="Gene3D" id="3.40.50.720">
    <property type="entry name" value="NAD(P)-binding Rossmann-like Domain"/>
    <property type="match status" value="1"/>
</dbReference>
<dbReference type="Pfam" id="PF13561">
    <property type="entry name" value="adh_short_C2"/>
    <property type="match status" value="1"/>
</dbReference>
<feature type="signal peptide" evidence="4">
    <location>
        <begin position="1"/>
        <end position="20"/>
    </location>
</feature>
<evidence type="ECO:0000313" key="5">
    <source>
        <dbReference type="EMBL" id="TVY85225.1"/>
    </source>
</evidence>
<dbReference type="PROSITE" id="PS00061">
    <property type="entry name" value="ADH_SHORT"/>
    <property type="match status" value="1"/>
</dbReference>
<evidence type="ECO:0000256" key="3">
    <source>
        <dbReference type="ARBA" id="ARBA00023002"/>
    </source>
</evidence>
<dbReference type="InterPro" id="IPR002347">
    <property type="entry name" value="SDR_fam"/>
</dbReference>
<keyword evidence="4" id="KW-0732">Signal</keyword>
<comment type="similarity">
    <text evidence="1">Belongs to the short-chain dehydrogenases/reductases (SDR) family.</text>
</comment>
<keyword evidence="2" id="KW-0521">NADP</keyword>
<evidence type="ECO:0000256" key="2">
    <source>
        <dbReference type="ARBA" id="ARBA00022857"/>
    </source>
</evidence>
<dbReference type="PANTHER" id="PTHR43618">
    <property type="entry name" value="7-ALPHA-HYDROXYSTEROID DEHYDROGENASE"/>
    <property type="match status" value="1"/>
</dbReference>
<organism evidence="5 6">
    <name type="scientific">Lachnellula suecica</name>
    <dbReference type="NCBI Taxonomy" id="602035"/>
    <lineage>
        <taxon>Eukaryota</taxon>
        <taxon>Fungi</taxon>
        <taxon>Dikarya</taxon>
        <taxon>Ascomycota</taxon>
        <taxon>Pezizomycotina</taxon>
        <taxon>Leotiomycetes</taxon>
        <taxon>Helotiales</taxon>
        <taxon>Lachnaceae</taxon>
        <taxon>Lachnellula</taxon>
    </lineage>
</organism>
<feature type="chain" id="PRO_5035862735" evidence="4">
    <location>
        <begin position="21"/>
        <end position="148"/>
    </location>
</feature>
<protein>
    <submittedName>
        <fullName evidence="5">Peroxisomal trans-2-enoyl-CoA reductase</fullName>
    </submittedName>
</protein>
<dbReference type="Proteomes" id="UP000469558">
    <property type="component" value="Unassembled WGS sequence"/>
</dbReference>
<dbReference type="AlphaFoldDB" id="A0A8T9CHC1"/>
<name>A0A8T9CHC1_9HELO</name>
<accession>A0A8T9CHC1</accession>
<dbReference type="OrthoDB" id="2898618at2759"/>
<reference evidence="5 6" key="1">
    <citation type="submission" date="2018-05" db="EMBL/GenBank/DDBJ databases">
        <title>Genome sequencing and assembly of the regulated plant pathogen Lachnellula willkommii and related sister species for the development of diagnostic species identification markers.</title>
        <authorList>
            <person name="Giroux E."/>
            <person name="Bilodeau G."/>
        </authorList>
    </citation>
    <scope>NUCLEOTIDE SEQUENCE [LARGE SCALE GENOMIC DNA]</scope>
    <source>
        <strain evidence="5 6">CBS 268.59</strain>
    </source>
</reference>
<dbReference type="PANTHER" id="PTHR43618:SF18">
    <property type="entry name" value="SHORT CHAIN DEHYDROGENASE_REDUCTASE FAMILY (AFU_ORTHOLOGUE AFUA_5G12480)"/>
    <property type="match status" value="1"/>
</dbReference>
<dbReference type="InterPro" id="IPR020904">
    <property type="entry name" value="Sc_DH/Rdtase_CS"/>
</dbReference>
<gene>
    <name evidence="5" type="primary">PECR</name>
    <name evidence="5" type="ORF">LSUE1_G000366</name>
</gene>
<dbReference type="PRINTS" id="PR00081">
    <property type="entry name" value="GDHRDH"/>
</dbReference>
<dbReference type="SUPFAM" id="SSF51735">
    <property type="entry name" value="NAD(P)-binding Rossmann-fold domains"/>
    <property type="match status" value="1"/>
</dbReference>
<evidence type="ECO:0000256" key="4">
    <source>
        <dbReference type="SAM" id="SignalP"/>
    </source>
</evidence>
<keyword evidence="6" id="KW-1185">Reference proteome</keyword>
<dbReference type="GO" id="GO:0016491">
    <property type="term" value="F:oxidoreductase activity"/>
    <property type="evidence" value="ECO:0007669"/>
    <property type="project" value="UniProtKB-KW"/>
</dbReference>
<sequence>MAHYFLSVALLDLLAAAGDAEMPDGTKGRDHGRGVVVVTSSIASLHNATNVDMMSYATTKAATDHLVALLASKFARCPVVPSNMNPMGTGSGADIFGDLVQKVPAKRAGSLDDMAGVVLFLVSKAGAYIDGRSIAIDGGRTLFANGQI</sequence>
<dbReference type="InterPro" id="IPR052178">
    <property type="entry name" value="Sec_Metab_Biosynth_SDR"/>
</dbReference>
<evidence type="ECO:0000313" key="6">
    <source>
        <dbReference type="Proteomes" id="UP000469558"/>
    </source>
</evidence>
<keyword evidence="3" id="KW-0560">Oxidoreductase</keyword>
<dbReference type="EMBL" id="QGMK01000021">
    <property type="protein sequence ID" value="TVY85225.1"/>
    <property type="molecule type" value="Genomic_DNA"/>
</dbReference>
<dbReference type="InterPro" id="IPR036291">
    <property type="entry name" value="NAD(P)-bd_dom_sf"/>
</dbReference>
<proteinExistence type="inferred from homology"/>
<comment type="caution">
    <text evidence="5">The sequence shown here is derived from an EMBL/GenBank/DDBJ whole genome shotgun (WGS) entry which is preliminary data.</text>
</comment>
<evidence type="ECO:0000256" key="1">
    <source>
        <dbReference type="ARBA" id="ARBA00006484"/>
    </source>
</evidence>